<name>A0ACC2JUQ9_9PEZI</name>
<evidence type="ECO:0000313" key="1">
    <source>
        <dbReference type="EMBL" id="KAJ8131129.1"/>
    </source>
</evidence>
<dbReference type="EMBL" id="JAPUUL010000353">
    <property type="protein sequence ID" value="KAJ8131129.1"/>
    <property type="molecule type" value="Genomic_DNA"/>
</dbReference>
<comment type="caution">
    <text evidence="1">The sequence shown here is derived from an EMBL/GenBank/DDBJ whole genome shotgun (WGS) entry which is preliminary data.</text>
</comment>
<proteinExistence type="predicted"/>
<evidence type="ECO:0000313" key="2">
    <source>
        <dbReference type="Proteomes" id="UP001153332"/>
    </source>
</evidence>
<dbReference type="Proteomes" id="UP001153332">
    <property type="component" value="Unassembled WGS sequence"/>
</dbReference>
<gene>
    <name evidence="1" type="ORF">O1611_g2500</name>
</gene>
<reference evidence="1" key="1">
    <citation type="submission" date="2022-12" db="EMBL/GenBank/DDBJ databases">
        <title>Genome Sequence of Lasiodiplodia mahajangana.</title>
        <authorList>
            <person name="Buettner E."/>
        </authorList>
    </citation>
    <scope>NUCLEOTIDE SEQUENCE</scope>
    <source>
        <strain evidence="1">VT137</strain>
    </source>
</reference>
<accession>A0ACC2JUQ9</accession>
<organism evidence="1 2">
    <name type="scientific">Lasiodiplodia mahajangana</name>
    <dbReference type="NCBI Taxonomy" id="1108764"/>
    <lineage>
        <taxon>Eukaryota</taxon>
        <taxon>Fungi</taxon>
        <taxon>Dikarya</taxon>
        <taxon>Ascomycota</taxon>
        <taxon>Pezizomycotina</taxon>
        <taxon>Dothideomycetes</taxon>
        <taxon>Dothideomycetes incertae sedis</taxon>
        <taxon>Botryosphaeriales</taxon>
        <taxon>Botryosphaeriaceae</taxon>
        <taxon>Lasiodiplodia</taxon>
    </lineage>
</organism>
<sequence length="207" mass="22572">MATQKRKAADASLSSQSEEKARTLAPYKPLGEDQKAATARDAGDGAASEESESSSDSSSSDGYPQREGTTSRAAPRPDRNTSDVPYFSHQSDSAVDVDNPDSAEESNSERDDKKGRRVFARAGPRLRHPLMKPAAKRPRAGKESDNDASSEADATVVNNRRAMAKKKRKQTEMKEHYLMYPSGDEHLDPKTYENIPTDVSSSSSDGY</sequence>
<keyword evidence="2" id="KW-1185">Reference proteome</keyword>
<protein>
    <submittedName>
        <fullName evidence="1">Uncharacterized protein</fullName>
    </submittedName>
</protein>